<proteinExistence type="predicted"/>
<gene>
    <name evidence="2" type="ORF">METZ01_LOCUS291922</name>
</gene>
<dbReference type="EMBL" id="UINC01088649">
    <property type="protein sequence ID" value="SVC39068.1"/>
    <property type="molecule type" value="Genomic_DNA"/>
</dbReference>
<organism evidence="2">
    <name type="scientific">marine metagenome</name>
    <dbReference type="NCBI Taxonomy" id="408172"/>
    <lineage>
        <taxon>unclassified sequences</taxon>
        <taxon>metagenomes</taxon>
        <taxon>ecological metagenomes</taxon>
    </lineage>
</organism>
<feature type="non-terminal residue" evidence="2">
    <location>
        <position position="303"/>
    </location>
</feature>
<evidence type="ECO:0000313" key="2">
    <source>
        <dbReference type="EMBL" id="SVC39068.1"/>
    </source>
</evidence>
<protein>
    <recommendedName>
        <fullName evidence="1">Tryptophan synthase beta chain-like PALP domain-containing protein</fullName>
    </recommendedName>
</protein>
<dbReference type="AlphaFoldDB" id="A0A382LQU1"/>
<dbReference type="PANTHER" id="PTHR42937:SF1">
    <property type="entry name" value="DIAMINOPROPIONATE AMMONIA-LYASE"/>
    <property type="match status" value="1"/>
</dbReference>
<name>A0A382LQU1_9ZZZZ</name>
<dbReference type="InterPro" id="IPR036052">
    <property type="entry name" value="TrpB-like_PALP_sf"/>
</dbReference>
<dbReference type="PANTHER" id="PTHR42937">
    <property type="match status" value="1"/>
</dbReference>
<dbReference type="SUPFAM" id="SSF53686">
    <property type="entry name" value="Tryptophan synthase beta subunit-like PLP-dependent enzymes"/>
    <property type="match status" value="1"/>
</dbReference>
<sequence length="303" mass="33570">MICVIENKNFSLRDAKQTSYNSSWDPKEVADFHETIGNKETPLVKLPGLAKHLGIGNLLLKDESHRFGLNAFKVLGASYAMYRQLEKNPQIKIFCTATDGNHGRAVAWMARKIGRKALIYMPQGTVPARVRAIEKEGAEVLLIDQGYDIAVKMANARVNDGNKTSENRSWSLIQDTAWNGYEEVPLDIMRGYWTQAHEITKQIGKEKIDILLLQSGVGSWAASVVIYILKQWKNPPLFIGVEPHSANCLFESIKAGHRVSVENDVTTTMAGLNCGSVSTLAWKILKNGLIGSISISDKLSEEA</sequence>
<feature type="domain" description="Tryptophan synthase beta chain-like PALP" evidence="1">
    <location>
        <begin position="38"/>
        <end position="298"/>
    </location>
</feature>
<evidence type="ECO:0000259" key="1">
    <source>
        <dbReference type="Pfam" id="PF00291"/>
    </source>
</evidence>
<dbReference type="Pfam" id="PF00291">
    <property type="entry name" value="PALP"/>
    <property type="match status" value="1"/>
</dbReference>
<accession>A0A382LQU1</accession>
<reference evidence="2" key="1">
    <citation type="submission" date="2018-05" db="EMBL/GenBank/DDBJ databases">
        <authorList>
            <person name="Lanie J.A."/>
            <person name="Ng W.-L."/>
            <person name="Kazmierczak K.M."/>
            <person name="Andrzejewski T.M."/>
            <person name="Davidsen T.M."/>
            <person name="Wayne K.J."/>
            <person name="Tettelin H."/>
            <person name="Glass J.I."/>
            <person name="Rusch D."/>
            <person name="Podicherti R."/>
            <person name="Tsui H.-C.T."/>
            <person name="Winkler M.E."/>
        </authorList>
    </citation>
    <scope>NUCLEOTIDE SEQUENCE</scope>
</reference>
<dbReference type="Gene3D" id="3.40.50.1100">
    <property type="match status" value="2"/>
</dbReference>
<dbReference type="InterPro" id="IPR001926">
    <property type="entry name" value="TrpB-like_PALP"/>
</dbReference>